<comment type="similarity">
    <text evidence="1">Belongs to the glycosyltransferase 2 family.</text>
</comment>
<keyword evidence="2" id="KW-0328">Glycosyltransferase</keyword>
<sequence length="344" mass="38767">MHGDIRLGLDTSMPTNTTLMLHFTDPSETDAENRDPASSPLISAVVVTWNRKQEVIACLSSLLNSIYPHLEVIVVDNGSTDGTAEEVERRFPQVVLVKNDKNQMAAGGRNAGLARARGDYLFFVDSDNIVDRDAVSRLYEVISSEKDIGLVGPKMYYLEDPNRIWYAGATINYTTSKTAYIGSGDIDAGQHDQIREVDHIPNAFMVSREVVNRIGGFEERYGIMYEESDFACRARRDGFKSLLVPDAKVWHNIRRTSQADNPLRGFGMESSDRAYRHARNRILFMKRNASRRNYLIFASCVLPLFVLYYAGIISFYGDAETLTSYVRGVWDGLWEGDRDCGDNV</sequence>
<dbReference type="GO" id="GO:0016757">
    <property type="term" value="F:glycosyltransferase activity"/>
    <property type="evidence" value="ECO:0007669"/>
    <property type="project" value="UniProtKB-KW"/>
</dbReference>
<dbReference type="Pfam" id="PF00535">
    <property type="entry name" value="Glycos_transf_2"/>
    <property type="match status" value="1"/>
</dbReference>
<evidence type="ECO:0000313" key="6">
    <source>
        <dbReference type="EMBL" id="OGG46464.1"/>
    </source>
</evidence>
<comment type="caution">
    <text evidence="6">The sequence shown here is derived from an EMBL/GenBank/DDBJ whole genome shotgun (WGS) entry which is preliminary data.</text>
</comment>
<feature type="domain" description="Glycosyltransferase 2-like" evidence="5">
    <location>
        <begin position="43"/>
        <end position="179"/>
    </location>
</feature>
<dbReference type="Gene3D" id="3.90.550.10">
    <property type="entry name" value="Spore Coat Polysaccharide Biosynthesis Protein SpsA, Chain A"/>
    <property type="match status" value="1"/>
</dbReference>
<keyword evidence="3" id="KW-0808">Transferase</keyword>
<accession>A0A1F6CB83</accession>
<evidence type="ECO:0000313" key="7">
    <source>
        <dbReference type="Proteomes" id="UP000178606"/>
    </source>
</evidence>
<evidence type="ECO:0000256" key="1">
    <source>
        <dbReference type="ARBA" id="ARBA00006739"/>
    </source>
</evidence>
<evidence type="ECO:0000259" key="5">
    <source>
        <dbReference type="Pfam" id="PF00535"/>
    </source>
</evidence>
<dbReference type="PANTHER" id="PTHR43179:SF12">
    <property type="entry name" value="GALACTOFURANOSYLTRANSFERASE GLFT2"/>
    <property type="match status" value="1"/>
</dbReference>
<name>A0A1F6CB83_HANXR</name>
<dbReference type="InterPro" id="IPR001173">
    <property type="entry name" value="Glyco_trans_2-like"/>
</dbReference>
<keyword evidence="4" id="KW-1133">Transmembrane helix</keyword>
<dbReference type="SUPFAM" id="SSF53448">
    <property type="entry name" value="Nucleotide-diphospho-sugar transferases"/>
    <property type="match status" value="1"/>
</dbReference>
<reference evidence="6 7" key="1">
    <citation type="journal article" date="2016" name="Nat. Commun.">
        <title>Thousands of microbial genomes shed light on interconnected biogeochemical processes in an aquifer system.</title>
        <authorList>
            <person name="Anantharaman K."/>
            <person name="Brown C.T."/>
            <person name="Hug L.A."/>
            <person name="Sharon I."/>
            <person name="Castelle C.J."/>
            <person name="Probst A.J."/>
            <person name="Thomas B.C."/>
            <person name="Singh A."/>
            <person name="Wilkins M.J."/>
            <person name="Karaoz U."/>
            <person name="Brodie E.L."/>
            <person name="Williams K.H."/>
            <person name="Hubbard S.S."/>
            <person name="Banfield J.F."/>
        </authorList>
    </citation>
    <scope>NUCLEOTIDE SEQUENCE [LARGE SCALE GENOMIC DNA]</scope>
    <source>
        <strain evidence="7">RIFCSPLOWO2_12_FULL_64_10</strain>
    </source>
</reference>
<organism evidence="6 7">
    <name type="scientific">Handelsmanbacteria sp. (strain RIFCSPLOWO2_12_FULL_64_10)</name>
    <dbReference type="NCBI Taxonomy" id="1817868"/>
    <lineage>
        <taxon>Bacteria</taxon>
        <taxon>Candidatus Handelsmaniibacteriota</taxon>
    </lineage>
</organism>
<evidence type="ECO:0000256" key="3">
    <source>
        <dbReference type="ARBA" id="ARBA00022679"/>
    </source>
</evidence>
<proteinExistence type="inferred from homology"/>
<evidence type="ECO:0000256" key="4">
    <source>
        <dbReference type="SAM" id="Phobius"/>
    </source>
</evidence>
<dbReference type="AlphaFoldDB" id="A0A1F6CB83"/>
<dbReference type="Proteomes" id="UP000178606">
    <property type="component" value="Unassembled WGS sequence"/>
</dbReference>
<protein>
    <recommendedName>
        <fullName evidence="5">Glycosyltransferase 2-like domain-containing protein</fullName>
    </recommendedName>
</protein>
<evidence type="ECO:0000256" key="2">
    <source>
        <dbReference type="ARBA" id="ARBA00022676"/>
    </source>
</evidence>
<gene>
    <name evidence="6" type="ORF">A3F84_11680</name>
</gene>
<feature type="transmembrane region" description="Helical" evidence="4">
    <location>
        <begin position="294"/>
        <end position="316"/>
    </location>
</feature>
<keyword evidence="4" id="KW-0472">Membrane</keyword>
<dbReference type="CDD" id="cd04186">
    <property type="entry name" value="GT_2_like_c"/>
    <property type="match status" value="1"/>
</dbReference>
<dbReference type="PANTHER" id="PTHR43179">
    <property type="entry name" value="RHAMNOSYLTRANSFERASE WBBL"/>
    <property type="match status" value="1"/>
</dbReference>
<keyword evidence="4" id="KW-0812">Transmembrane</keyword>
<dbReference type="InterPro" id="IPR029044">
    <property type="entry name" value="Nucleotide-diphossugar_trans"/>
</dbReference>
<dbReference type="EMBL" id="MFKF01000312">
    <property type="protein sequence ID" value="OGG46464.1"/>
    <property type="molecule type" value="Genomic_DNA"/>
</dbReference>